<dbReference type="Proteomes" id="UP000094389">
    <property type="component" value="Unassembled WGS sequence"/>
</dbReference>
<organism evidence="2 3">
    <name type="scientific">Cyberlindnera jadinii (strain ATCC 18201 / CBS 1600 / BCRC 20928 / JCM 3617 / NBRC 0987 / NRRL Y-1542)</name>
    <name type="common">Torula yeast</name>
    <name type="synonym">Candida utilis</name>
    <dbReference type="NCBI Taxonomy" id="983966"/>
    <lineage>
        <taxon>Eukaryota</taxon>
        <taxon>Fungi</taxon>
        <taxon>Dikarya</taxon>
        <taxon>Ascomycota</taxon>
        <taxon>Saccharomycotina</taxon>
        <taxon>Saccharomycetes</taxon>
        <taxon>Phaffomycetales</taxon>
        <taxon>Phaffomycetaceae</taxon>
        <taxon>Cyberlindnera</taxon>
    </lineage>
</organism>
<evidence type="ECO:0000313" key="3">
    <source>
        <dbReference type="Proteomes" id="UP000094389"/>
    </source>
</evidence>
<dbReference type="Pfam" id="PF08501">
    <property type="entry name" value="Shikimate_dh_N"/>
    <property type="match status" value="1"/>
</dbReference>
<evidence type="ECO:0000313" key="2">
    <source>
        <dbReference type="EMBL" id="ODV72209.1"/>
    </source>
</evidence>
<dbReference type="PANTHER" id="PTHR21089">
    <property type="entry name" value="SHIKIMATE DEHYDROGENASE"/>
    <property type="match status" value="1"/>
</dbReference>
<gene>
    <name evidence="2" type="ORF">CYBJADRAFT_168872</name>
</gene>
<dbReference type="EMBL" id="KV453936">
    <property type="protein sequence ID" value="ODV72209.1"/>
    <property type="molecule type" value="Genomic_DNA"/>
</dbReference>
<dbReference type="GO" id="GO:0009423">
    <property type="term" value="P:chorismate biosynthetic process"/>
    <property type="evidence" value="ECO:0007669"/>
    <property type="project" value="TreeGrafter"/>
</dbReference>
<dbReference type="SUPFAM" id="SSF51735">
    <property type="entry name" value="NAD(P)-binding Rossmann-fold domains"/>
    <property type="match status" value="1"/>
</dbReference>
<dbReference type="STRING" id="983966.A0A1E4RY58"/>
<dbReference type="GO" id="GO:0019632">
    <property type="term" value="P:shikimate metabolic process"/>
    <property type="evidence" value="ECO:0007669"/>
    <property type="project" value="TreeGrafter"/>
</dbReference>
<dbReference type="AlphaFoldDB" id="A0A1E4RY58"/>
<feature type="domain" description="Shikimate dehydrogenase substrate binding N-terminal" evidence="1">
    <location>
        <begin position="13"/>
        <end position="93"/>
    </location>
</feature>
<dbReference type="RefSeq" id="XP_020069248.1">
    <property type="nucleotide sequence ID" value="XM_020215540.1"/>
</dbReference>
<dbReference type="InterPro" id="IPR046346">
    <property type="entry name" value="Aminoacid_DH-like_N_sf"/>
</dbReference>
<dbReference type="OMA" id="AIYVMRR"/>
<evidence type="ECO:0000259" key="1">
    <source>
        <dbReference type="Pfam" id="PF08501"/>
    </source>
</evidence>
<accession>A0A1E4RY58</accession>
<dbReference type="PANTHER" id="PTHR21089:SF1">
    <property type="entry name" value="BIFUNCTIONAL 3-DEHYDROQUINATE DEHYDRATASE_SHIKIMATE DEHYDROGENASE, CHLOROPLASTIC"/>
    <property type="match status" value="1"/>
</dbReference>
<sequence length="288" mass="31482">MGEQLREPHTFRLFGDHLGKSKAPLLHNTLFQLIGIPWRYEIHETSDLDVIEGFIQGTGFVGCAITMPNKVRAIKCVDELDSIGAGCGSINTVYLKDDGRGGHVTVGTNTDTVGISQSLKSNYPEEVSEGRGKPELVYGAGGASRSAVCALYNLLGVSKVYVVNRVKEEVDSLKEDLETNGFQGEIVHVTSPQMASTLEAPVIAVLTVPDFEPSSEDELPAKATLDIFKQKHRTRLFQEFLGADWKVVSGVEAMIHQGVAQQVLWTGIALEELPVDEVVQRIYKSIEN</sequence>
<dbReference type="Gene3D" id="3.40.50.720">
    <property type="entry name" value="NAD(P)-binding Rossmann-like Domain"/>
    <property type="match status" value="1"/>
</dbReference>
<name>A0A1E4RY58_CYBJN</name>
<dbReference type="GO" id="GO:0004764">
    <property type="term" value="F:shikimate 3-dehydrogenase (NADP+) activity"/>
    <property type="evidence" value="ECO:0007669"/>
    <property type="project" value="InterPro"/>
</dbReference>
<dbReference type="Gene3D" id="3.40.50.10860">
    <property type="entry name" value="Leucine Dehydrogenase, chain A, domain 1"/>
    <property type="match status" value="1"/>
</dbReference>
<dbReference type="OrthoDB" id="204377at2759"/>
<dbReference type="GeneID" id="30989936"/>
<keyword evidence="3" id="KW-1185">Reference proteome</keyword>
<protein>
    <submittedName>
        <fullName evidence="2">NAD(P)-binding protein</fullName>
    </submittedName>
</protein>
<dbReference type="SUPFAM" id="SSF53223">
    <property type="entry name" value="Aminoacid dehydrogenase-like, N-terminal domain"/>
    <property type="match status" value="1"/>
</dbReference>
<dbReference type="InterPro" id="IPR013708">
    <property type="entry name" value="Shikimate_DH-bd_N"/>
</dbReference>
<reference evidence="2 3" key="1">
    <citation type="journal article" date="2016" name="Proc. Natl. Acad. Sci. U.S.A.">
        <title>Comparative genomics of biotechnologically important yeasts.</title>
        <authorList>
            <person name="Riley R."/>
            <person name="Haridas S."/>
            <person name="Wolfe K.H."/>
            <person name="Lopes M.R."/>
            <person name="Hittinger C.T."/>
            <person name="Goeker M."/>
            <person name="Salamov A.A."/>
            <person name="Wisecaver J.H."/>
            <person name="Long T.M."/>
            <person name="Calvey C.H."/>
            <person name="Aerts A.L."/>
            <person name="Barry K.W."/>
            <person name="Choi C."/>
            <person name="Clum A."/>
            <person name="Coughlan A.Y."/>
            <person name="Deshpande S."/>
            <person name="Douglass A.P."/>
            <person name="Hanson S.J."/>
            <person name="Klenk H.-P."/>
            <person name="LaButti K.M."/>
            <person name="Lapidus A."/>
            <person name="Lindquist E.A."/>
            <person name="Lipzen A.M."/>
            <person name="Meier-Kolthoff J.P."/>
            <person name="Ohm R.A."/>
            <person name="Otillar R.P."/>
            <person name="Pangilinan J.L."/>
            <person name="Peng Y."/>
            <person name="Rokas A."/>
            <person name="Rosa C.A."/>
            <person name="Scheuner C."/>
            <person name="Sibirny A.A."/>
            <person name="Slot J.C."/>
            <person name="Stielow J.B."/>
            <person name="Sun H."/>
            <person name="Kurtzman C.P."/>
            <person name="Blackwell M."/>
            <person name="Grigoriev I.V."/>
            <person name="Jeffries T.W."/>
        </authorList>
    </citation>
    <scope>NUCLEOTIDE SEQUENCE [LARGE SCALE GENOMIC DNA]</scope>
    <source>
        <strain evidence="3">ATCC 18201 / CBS 1600 / BCRC 20928 / JCM 3617 / NBRC 0987 / NRRL Y-1542</strain>
    </source>
</reference>
<proteinExistence type="predicted"/>
<dbReference type="InterPro" id="IPR036291">
    <property type="entry name" value="NAD(P)-bd_dom_sf"/>
</dbReference>
<dbReference type="InterPro" id="IPR022893">
    <property type="entry name" value="Shikimate_DH_fam"/>
</dbReference>